<dbReference type="PANTHER" id="PTHR34933">
    <property type="entry name" value="FLAGELLAR L-RING PROTEIN"/>
    <property type="match status" value="1"/>
</dbReference>
<keyword evidence="5 10" id="KW-0732">Signal</keyword>
<dbReference type="InterPro" id="IPR000527">
    <property type="entry name" value="Flag_Lring"/>
</dbReference>
<dbReference type="AlphaFoldDB" id="A0A916J1A6"/>
<evidence type="ECO:0000256" key="9">
    <source>
        <dbReference type="HAMAP-Rule" id="MF_00415"/>
    </source>
</evidence>
<dbReference type="GO" id="GO:0009279">
    <property type="term" value="C:cell outer membrane"/>
    <property type="evidence" value="ECO:0007669"/>
    <property type="project" value="UniProtKB-SubCell"/>
</dbReference>
<comment type="function">
    <text evidence="1 9">Assembles around the rod to form the L-ring and probably protects the motor/basal body from shearing forces during rotation.</text>
</comment>
<keyword evidence="12" id="KW-1185">Reference proteome</keyword>
<comment type="subunit">
    <text evidence="4 9">The basal body constitutes a major portion of the flagellar organelle and consists of four rings (L,P,S, and M) mounted on a central rod.</text>
</comment>
<dbReference type="GO" id="GO:0009427">
    <property type="term" value="C:bacterial-type flagellum basal body, distal rod, L ring"/>
    <property type="evidence" value="ECO:0007669"/>
    <property type="project" value="InterPro"/>
</dbReference>
<name>A0A916J1A6_9PROT</name>
<dbReference type="Proteomes" id="UP000742786">
    <property type="component" value="Unassembled WGS sequence"/>
</dbReference>
<dbReference type="EMBL" id="CAJQUM010000001">
    <property type="protein sequence ID" value="CAG4882179.1"/>
    <property type="molecule type" value="Genomic_DNA"/>
</dbReference>
<dbReference type="GO" id="GO:0003774">
    <property type="term" value="F:cytoskeletal motor activity"/>
    <property type="evidence" value="ECO:0007669"/>
    <property type="project" value="InterPro"/>
</dbReference>
<keyword evidence="8 9" id="KW-0998">Cell outer membrane</keyword>
<feature type="signal peptide" evidence="10">
    <location>
        <begin position="1"/>
        <end position="18"/>
    </location>
</feature>
<dbReference type="HAMAP" id="MF_00415">
    <property type="entry name" value="FlgH"/>
    <property type="match status" value="1"/>
</dbReference>
<evidence type="ECO:0000256" key="2">
    <source>
        <dbReference type="ARBA" id="ARBA00004370"/>
    </source>
</evidence>
<evidence type="ECO:0000256" key="3">
    <source>
        <dbReference type="ARBA" id="ARBA00006929"/>
    </source>
</evidence>
<keyword evidence="11" id="KW-0282">Flagellum</keyword>
<feature type="chain" id="PRO_5037564195" description="Flagellar L-ring protein" evidence="10">
    <location>
        <begin position="19"/>
        <end position="227"/>
    </location>
</feature>
<comment type="caution">
    <text evidence="11">The sequence shown here is derived from an EMBL/GenBank/DDBJ whole genome shotgun (WGS) entry which is preliminary data.</text>
</comment>
<evidence type="ECO:0000256" key="5">
    <source>
        <dbReference type="ARBA" id="ARBA00022729"/>
    </source>
</evidence>
<dbReference type="Pfam" id="PF02107">
    <property type="entry name" value="FlgH"/>
    <property type="match status" value="1"/>
</dbReference>
<evidence type="ECO:0000256" key="7">
    <source>
        <dbReference type="ARBA" id="ARBA00023143"/>
    </source>
</evidence>
<evidence type="ECO:0000256" key="10">
    <source>
        <dbReference type="SAM" id="SignalP"/>
    </source>
</evidence>
<comment type="similarity">
    <text evidence="3 9">Belongs to the FlgH family.</text>
</comment>
<dbReference type="GO" id="GO:0071973">
    <property type="term" value="P:bacterial-type flagellum-dependent cell motility"/>
    <property type="evidence" value="ECO:0007669"/>
    <property type="project" value="InterPro"/>
</dbReference>
<keyword evidence="7 9" id="KW-0975">Bacterial flagellum</keyword>
<dbReference type="RefSeq" id="WP_220634278.1">
    <property type="nucleotide sequence ID" value="NZ_CAJQUM010000001.1"/>
</dbReference>
<keyword evidence="11" id="KW-0969">Cilium</keyword>
<sequence>MNLDAWIRKLCLSQCLCAAFLSGCSVFSKSIVTQPVSARPAAAAPVPQASGAIYQTANYRPLFEDRRARYVGDTLVVVIAENINASKTAESQAEKTGSLSASVPTLQGLPGKSFLGASISADSANKFDGKGGSSASNVFTGTISVTVLEVLPNGNLMVGGEKQIALAQGTETIRISGIVNPVTIGAGNTVQSSQIADARIEYKGDGYIQEAQAMGWLARFFLTFLPF</sequence>
<keyword evidence="11" id="KW-0966">Cell projection</keyword>
<reference evidence="11" key="1">
    <citation type="submission" date="2021-04" db="EMBL/GenBank/DDBJ databases">
        <authorList>
            <person name="Hornung B."/>
        </authorList>
    </citation>
    <scope>NUCLEOTIDE SEQUENCE</scope>
    <source>
        <strain evidence="11">G5G6</strain>
    </source>
</reference>
<proteinExistence type="inferred from homology"/>
<evidence type="ECO:0000256" key="6">
    <source>
        <dbReference type="ARBA" id="ARBA00023136"/>
    </source>
</evidence>
<evidence type="ECO:0000313" key="11">
    <source>
        <dbReference type="EMBL" id="CAG4882179.1"/>
    </source>
</evidence>
<evidence type="ECO:0000313" key="12">
    <source>
        <dbReference type="Proteomes" id="UP000742786"/>
    </source>
</evidence>
<evidence type="ECO:0000256" key="4">
    <source>
        <dbReference type="ARBA" id="ARBA00011439"/>
    </source>
</evidence>
<comment type="subcellular location">
    <subcellularLocation>
        <location evidence="9">Cell outer membrane</location>
    </subcellularLocation>
    <subcellularLocation>
        <location evidence="9">Bacterial flagellum basal body</location>
    </subcellularLocation>
    <subcellularLocation>
        <location evidence="2">Membrane</location>
    </subcellularLocation>
</comment>
<gene>
    <name evidence="9 11" type="primary">flgH</name>
    <name evidence="11" type="ORF">GTOL_10061</name>
</gene>
<keyword evidence="6 9" id="KW-0472">Membrane</keyword>
<organism evidence="11 12">
    <name type="scientific">Georgfuchsia toluolica</name>
    <dbReference type="NCBI Taxonomy" id="424218"/>
    <lineage>
        <taxon>Bacteria</taxon>
        <taxon>Pseudomonadati</taxon>
        <taxon>Pseudomonadota</taxon>
        <taxon>Betaproteobacteria</taxon>
        <taxon>Nitrosomonadales</taxon>
        <taxon>Sterolibacteriaceae</taxon>
        <taxon>Georgfuchsia</taxon>
    </lineage>
</organism>
<dbReference type="PANTHER" id="PTHR34933:SF3">
    <property type="entry name" value="FLAGELLAR L-RING PROTEIN"/>
    <property type="match status" value="1"/>
</dbReference>
<protein>
    <recommendedName>
        <fullName evidence="9">Flagellar L-ring protein</fullName>
    </recommendedName>
    <alternativeName>
        <fullName evidence="9">Basal body L-ring protein</fullName>
    </alternativeName>
</protein>
<dbReference type="PRINTS" id="PR01008">
    <property type="entry name" value="FLGLRINGFLGH"/>
</dbReference>
<accession>A0A916J1A6</accession>
<evidence type="ECO:0000256" key="1">
    <source>
        <dbReference type="ARBA" id="ARBA00002591"/>
    </source>
</evidence>
<evidence type="ECO:0000256" key="8">
    <source>
        <dbReference type="ARBA" id="ARBA00023237"/>
    </source>
</evidence>